<keyword evidence="2" id="KW-1185">Reference proteome</keyword>
<dbReference type="Proteomes" id="UP001500363">
    <property type="component" value="Unassembled WGS sequence"/>
</dbReference>
<protein>
    <submittedName>
        <fullName evidence="1">Uncharacterized protein</fullName>
    </submittedName>
</protein>
<organism evidence="1 2">
    <name type="scientific">Kribbella lupini</name>
    <dbReference type="NCBI Taxonomy" id="291602"/>
    <lineage>
        <taxon>Bacteria</taxon>
        <taxon>Bacillati</taxon>
        <taxon>Actinomycetota</taxon>
        <taxon>Actinomycetes</taxon>
        <taxon>Propionibacteriales</taxon>
        <taxon>Kribbellaceae</taxon>
        <taxon>Kribbella</taxon>
    </lineage>
</organism>
<evidence type="ECO:0000313" key="2">
    <source>
        <dbReference type="Proteomes" id="UP001500363"/>
    </source>
</evidence>
<comment type="caution">
    <text evidence="1">The sequence shown here is derived from an EMBL/GenBank/DDBJ whole genome shotgun (WGS) entry which is preliminary data.</text>
</comment>
<accession>A0ABP4MIJ5</accession>
<reference evidence="2" key="1">
    <citation type="journal article" date="2019" name="Int. J. Syst. Evol. Microbiol.">
        <title>The Global Catalogue of Microorganisms (GCM) 10K type strain sequencing project: providing services to taxonomists for standard genome sequencing and annotation.</title>
        <authorList>
            <consortium name="The Broad Institute Genomics Platform"/>
            <consortium name="The Broad Institute Genome Sequencing Center for Infectious Disease"/>
            <person name="Wu L."/>
            <person name="Ma J."/>
        </authorList>
    </citation>
    <scope>NUCLEOTIDE SEQUENCE [LARGE SCALE GENOMIC DNA]</scope>
    <source>
        <strain evidence="2">JCM 14303</strain>
    </source>
</reference>
<dbReference type="EMBL" id="BAAANC010000003">
    <property type="protein sequence ID" value="GAA1545227.1"/>
    <property type="molecule type" value="Genomic_DNA"/>
</dbReference>
<proteinExistence type="predicted"/>
<gene>
    <name evidence="1" type="ORF">GCM10009741_55820</name>
</gene>
<sequence>MPSSSVHWLEAATAYRLRAAICPPSSVHELSAGLRYPAAGPVTNRAAVLATWLTTTLNGTRRQQVMLGDPTPRQTS</sequence>
<evidence type="ECO:0000313" key="1">
    <source>
        <dbReference type="EMBL" id="GAA1545227.1"/>
    </source>
</evidence>
<name>A0ABP4MIJ5_9ACTN</name>